<dbReference type="Gene3D" id="3.40.50.880">
    <property type="match status" value="1"/>
</dbReference>
<organism evidence="2 3">
    <name type="scientific">Pterulicium gracile</name>
    <dbReference type="NCBI Taxonomy" id="1884261"/>
    <lineage>
        <taxon>Eukaryota</taxon>
        <taxon>Fungi</taxon>
        <taxon>Dikarya</taxon>
        <taxon>Basidiomycota</taxon>
        <taxon>Agaricomycotina</taxon>
        <taxon>Agaricomycetes</taxon>
        <taxon>Agaricomycetidae</taxon>
        <taxon>Agaricales</taxon>
        <taxon>Pleurotineae</taxon>
        <taxon>Pterulaceae</taxon>
        <taxon>Pterulicium</taxon>
    </lineage>
</organism>
<sequence>MSTQAPPVHIGILLYQDFEALDIFGPLNCLNALSRDFPLQISILTPETTLKPLNTYPSDPGPHNSNFTQAVVPTHTTADPPKDLEVIFIPGGNGMYVDTPAISAAVQFVKDTYPKLRYLNTICTGSALLARTGILDGRRATSNKAFYKIVTAERPAVNWIPKARWVVDGNIYTSSGVTAGIDMTLAFIQDVYGRKYADEIADRLEYDRMLNPDEDPFAAKYGLA</sequence>
<reference evidence="2 3" key="1">
    <citation type="journal article" date="2019" name="Nat. Ecol. Evol.">
        <title>Megaphylogeny resolves global patterns of mushroom evolution.</title>
        <authorList>
            <person name="Varga T."/>
            <person name="Krizsan K."/>
            <person name="Foldi C."/>
            <person name="Dima B."/>
            <person name="Sanchez-Garcia M."/>
            <person name="Sanchez-Ramirez S."/>
            <person name="Szollosi G.J."/>
            <person name="Szarkandi J.G."/>
            <person name="Papp V."/>
            <person name="Albert L."/>
            <person name="Andreopoulos W."/>
            <person name="Angelini C."/>
            <person name="Antonin V."/>
            <person name="Barry K.W."/>
            <person name="Bougher N.L."/>
            <person name="Buchanan P."/>
            <person name="Buyck B."/>
            <person name="Bense V."/>
            <person name="Catcheside P."/>
            <person name="Chovatia M."/>
            <person name="Cooper J."/>
            <person name="Damon W."/>
            <person name="Desjardin D."/>
            <person name="Finy P."/>
            <person name="Geml J."/>
            <person name="Haridas S."/>
            <person name="Hughes K."/>
            <person name="Justo A."/>
            <person name="Karasinski D."/>
            <person name="Kautmanova I."/>
            <person name="Kiss B."/>
            <person name="Kocsube S."/>
            <person name="Kotiranta H."/>
            <person name="LaButti K.M."/>
            <person name="Lechner B.E."/>
            <person name="Liimatainen K."/>
            <person name="Lipzen A."/>
            <person name="Lukacs Z."/>
            <person name="Mihaltcheva S."/>
            <person name="Morgado L.N."/>
            <person name="Niskanen T."/>
            <person name="Noordeloos M.E."/>
            <person name="Ohm R.A."/>
            <person name="Ortiz-Santana B."/>
            <person name="Ovrebo C."/>
            <person name="Racz N."/>
            <person name="Riley R."/>
            <person name="Savchenko A."/>
            <person name="Shiryaev A."/>
            <person name="Soop K."/>
            <person name="Spirin V."/>
            <person name="Szebenyi C."/>
            <person name="Tomsovsky M."/>
            <person name="Tulloss R.E."/>
            <person name="Uehling J."/>
            <person name="Grigoriev I.V."/>
            <person name="Vagvolgyi C."/>
            <person name="Papp T."/>
            <person name="Martin F.M."/>
            <person name="Miettinen O."/>
            <person name="Hibbett D.S."/>
            <person name="Nagy L.G."/>
        </authorList>
    </citation>
    <scope>NUCLEOTIDE SEQUENCE [LARGE SCALE GENOMIC DNA]</scope>
    <source>
        <strain evidence="2 3">CBS 309.79</strain>
    </source>
</reference>
<dbReference type="STRING" id="1884261.A0A5C3QG26"/>
<dbReference type="InterPro" id="IPR002818">
    <property type="entry name" value="DJ-1/PfpI"/>
</dbReference>
<proteinExistence type="predicted"/>
<keyword evidence="3" id="KW-1185">Reference proteome</keyword>
<dbReference type="InterPro" id="IPR029062">
    <property type="entry name" value="Class_I_gatase-like"/>
</dbReference>
<name>A0A5C3QG26_9AGAR</name>
<dbReference type="AlphaFoldDB" id="A0A5C3QG26"/>
<evidence type="ECO:0000259" key="1">
    <source>
        <dbReference type="Pfam" id="PF01965"/>
    </source>
</evidence>
<evidence type="ECO:0000313" key="3">
    <source>
        <dbReference type="Proteomes" id="UP000305067"/>
    </source>
</evidence>
<feature type="domain" description="DJ-1/PfpI" evidence="1">
    <location>
        <begin position="11"/>
        <end position="189"/>
    </location>
</feature>
<accession>A0A5C3QG26</accession>
<protein>
    <submittedName>
        <fullName evidence="2">DJ-1/PfpI family protein</fullName>
    </submittedName>
</protein>
<dbReference type="PANTHER" id="PTHR43130:SF15">
    <property type="entry name" value="THIJ_PFPI FAMILY PROTEIN (AFU_ORTHOLOGUE AFUA_5G14240)"/>
    <property type="match status" value="1"/>
</dbReference>
<dbReference type="CDD" id="cd03139">
    <property type="entry name" value="GATase1_PfpI_2"/>
    <property type="match status" value="1"/>
</dbReference>
<dbReference type="SUPFAM" id="SSF52317">
    <property type="entry name" value="Class I glutamine amidotransferase-like"/>
    <property type="match status" value="1"/>
</dbReference>
<dbReference type="OrthoDB" id="543156at2759"/>
<dbReference type="PANTHER" id="PTHR43130">
    <property type="entry name" value="ARAC-FAMILY TRANSCRIPTIONAL REGULATOR"/>
    <property type="match status" value="1"/>
</dbReference>
<gene>
    <name evidence="2" type="ORF">BDV98DRAFT_183993</name>
</gene>
<dbReference type="Proteomes" id="UP000305067">
    <property type="component" value="Unassembled WGS sequence"/>
</dbReference>
<dbReference type="Pfam" id="PF01965">
    <property type="entry name" value="DJ-1_PfpI"/>
    <property type="match status" value="1"/>
</dbReference>
<dbReference type="EMBL" id="ML178835">
    <property type="protein sequence ID" value="TFK99108.1"/>
    <property type="molecule type" value="Genomic_DNA"/>
</dbReference>
<evidence type="ECO:0000313" key="2">
    <source>
        <dbReference type="EMBL" id="TFK99108.1"/>
    </source>
</evidence>
<dbReference type="InterPro" id="IPR052158">
    <property type="entry name" value="INH-QAR"/>
</dbReference>